<accession>A0AAD8P8H9</accession>
<sequence length="1038" mass="120011">MCYSLGVILLAVLYGRKATSEDVHQYLTKTRYEELDDMIDTNIRNQMLPESLSTVSELAYDCLKEQPDQPFTYRRFHQIFEKLKEASEVQWKHENVFCLQYLMLYGMKARIEDVKHYLAHKELDDRMIDSNLRKQMHPESLSIVLETTYDCLKEQPDKQRPEIVKSLKDAFDIQWKHENHVLMENFAYLKIPLTRIRLATNDFANTYIKSDIYDDVYKAELKDIDRESVLTVKGENKGDQPAKKTIIIKRHNKYYNQTTKDFFAKIEMHSSRKHPNLLSFLGFCDEDSEMILVFECSFKETLVDYLGSTSNRTNLTWEKRIRIGLDIAHGLKYLHNMEAKPSMIFHDILSANVFLDENWTAKIAGFRLSEFNPYPPFSGRASEKLVVDDTYSLGVVLFEILTGKLASDKIYNDGKFNGFASMVRRHLNVGNLKNIVDPRILNEAQEFNSTLNKGLNQDSFVTFSKVASQCVVEHPSERPTLEAVIKSLEKSLHFQVQEKSKNLEAKIADFGLSKVHSGNEHGSTINTTTTIAGTEVYLDPEYAKTGRLKKASDIYSLGVVLFEIFSGRLAYDHTYMEENNKGLAPIAQRHFENGTLKQILDSRMLVEVYELGLTLKVRPDHDSLDSFSKIAYQCLERNQDNRPTIEVVINDLKQALQFQENRMRTLKISLEQIQLAIENFSDDKCIMRGGYGMLYEGTVQDDNMHKGVIVKRFTGHGHALFLKEFEVLFKYNHENIIGLVSYCREMNEKIILYEHASRGCLDRYLKDNCLSWTKRLKICINIAKGLEFLHEGGDEQDVVIHRDIRSSNILLTEDWKAKICGFECALTYPTHQKIEYVIDNVEGSLGYSDPLFQETHTLTKESDIYSLGVILFEVLCGRLACPADVRDHGTLLDVLVKSHYEAARLDEIVFEGIKKQIVLKSFVTFKKIAFQCLSEKREERPTTGDVVVQLQKALEFQEAYEIRKAKLDRTYEEILHEFSRSPEIYSTMRKKDIYNILSKGILLEDDKLLINETTWDLEQSASYIEDIPNYHDKSKNET</sequence>
<proteinExistence type="predicted"/>
<evidence type="ECO:0000259" key="3">
    <source>
        <dbReference type="PROSITE" id="PS50011"/>
    </source>
</evidence>
<dbReference type="PANTHER" id="PTHR27003">
    <property type="entry name" value="OS07G0166700 PROTEIN"/>
    <property type="match status" value="1"/>
</dbReference>
<dbReference type="Gene3D" id="3.30.200.20">
    <property type="entry name" value="Phosphorylase Kinase, domain 1"/>
    <property type="match status" value="2"/>
</dbReference>
<dbReference type="InterPro" id="IPR001245">
    <property type="entry name" value="Ser-Thr/Tyr_kinase_cat_dom"/>
</dbReference>
<dbReference type="InterPro" id="IPR008266">
    <property type="entry name" value="Tyr_kinase_AS"/>
</dbReference>
<gene>
    <name evidence="4" type="ORF">QVD17_03254</name>
</gene>
<evidence type="ECO:0000256" key="1">
    <source>
        <dbReference type="SAM" id="Coils"/>
    </source>
</evidence>
<dbReference type="InterPro" id="IPR000719">
    <property type="entry name" value="Prot_kinase_dom"/>
</dbReference>
<dbReference type="GO" id="GO:0005524">
    <property type="term" value="F:ATP binding"/>
    <property type="evidence" value="ECO:0007669"/>
    <property type="project" value="InterPro"/>
</dbReference>
<organism evidence="4 5">
    <name type="scientific">Tagetes erecta</name>
    <name type="common">African marigold</name>
    <dbReference type="NCBI Taxonomy" id="13708"/>
    <lineage>
        <taxon>Eukaryota</taxon>
        <taxon>Viridiplantae</taxon>
        <taxon>Streptophyta</taxon>
        <taxon>Embryophyta</taxon>
        <taxon>Tracheophyta</taxon>
        <taxon>Spermatophyta</taxon>
        <taxon>Magnoliopsida</taxon>
        <taxon>eudicotyledons</taxon>
        <taxon>Gunneridae</taxon>
        <taxon>Pentapetalae</taxon>
        <taxon>asterids</taxon>
        <taxon>campanulids</taxon>
        <taxon>Asterales</taxon>
        <taxon>Asteraceae</taxon>
        <taxon>Asteroideae</taxon>
        <taxon>Heliantheae alliance</taxon>
        <taxon>Tageteae</taxon>
        <taxon>Tagetes</taxon>
    </lineage>
</organism>
<dbReference type="InterPro" id="IPR045272">
    <property type="entry name" value="ANXUR1/2-like"/>
</dbReference>
<dbReference type="SUPFAM" id="SSF56112">
    <property type="entry name" value="Protein kinase-like (PK-like)"/>
    <property type="match status" value="3"/>
</dbReference>
<dbReference type="PANTHER" id="PTHR27003:SF471">
    <property type="entry name" value="VASCULAR ENDOTHELIAL GROWTH FACTOR RECEPTOR 2 (VEGFR2)-RELATED"/>
    <property type="match status" value="1"/>
</dbReference>
<keyword evidence="1" id="KW-0175">Coiled coil</keyword>
<dbReference type="PROSITE" id="PS00109">
    <property type="entry name" value="PROTEIN_KINASE_TYR"/>
    <property type="match status" value="1"/>
</dbReference>
<feature type="coiled-coil region" evidence="1">
    <location>
        <begin position="649"/>
        <end position="676"/>
    </location>
</feature>
<protein>
    <recommendedName>
        <fullName evidence="3">Protein kinase domain-containing protein</fullName>
    </recommendedName>
</protein>
<dbReference type="GO" id="GO:0009506">
    <property type="term" value="C:plasmodesma"/>
    <property type="evidence" value="ECO:0007669"/>
    <property type="project" value="TreeGrafter"/>
</dbReference>
<dbReference type="Gene3D" id="1.10.510.10">
    <property type="entry name" value="Transferase(Phosphotransferase) domain 1"/>
    <property type="match status" value="5"/>
</dbReference>
<dbReference type="Pfam" id="PF07714">
    <property type="entry name" value="PK_Tyr_Ser-Thr"/>
    <property type="match status" value="2"/>
</dbReference>
<evidence type="ECO:0000313" key="4">
    <source>
        <dbReference type="EMBL" id="KAK1437463.1"/>
    </source>
</evidence>
<dbReference type="SMART" id="SM00219">
    <property type="entry name" value="TyrKc"/>
    <property type="match status" value="1"/>
</dbReference>
<feature type="domain" description="Protein kinase" evidence="3">
    <location>
        <begin position="680"/>
        <end position="954"/>
    </location>
</feature>
<name>A0AAD8P8H9_TARER</name>
<dbReference type="InterPro" id="IPR020635">
    <property type="entry name" value="Tyr_kinase_cat_dom"/>
</dbReference>
<feature type="chain" id="PRO_5042131837" description="Protein kinase domain-containing protein" evidence="2">
    <location>
        <begin position="21"/>
        <end position="1038"/>
    </location>
</feature>
<dbReference type="Pfam" id="PF00069">
    <property type="entry name" value="Pkinase"/>
    <property type="match status" value="1"/>
</dbReference>
<dbReference type="AlphaFoldDB" id="A0AAD8P8H9"/>
<feature type="signal peptide" evidence="2">
    <location>
        <begin position="1"/>
        <end position="20"/>
    </location>
</feature>
<evidence type="ECO:0000313" key="5">
    <source>
        <dbReference type="Proteomes" id="UP001229421"/>
    </source>
</evidence>
<dbReference type="GO" id="GO:0005886">
    <property type="term" value="C:plasma membrane"/>
    <property type="evidence" value="ECO:0007669"/>
    <property type="project" value="TreeGrafter"/>
</dbReference>
<feature type="domain" description="Protein kinase" evidence="3">
    <location>
        <begin position="202"/>
        <end position="656"/>
    </location>
</feature>
<reference evidence="4" key="1">
    <citation type="journal article" date="2023" name="bioRxiv">
        <title>Improved chromosome-level genome assembly for marigold (Tagetes erecta).</title>
        <authorList>
            <person name="Jiang F."/>
            <person name="Yuan L."/>
            <person name="Wang S."/>
            <person name="Wang H."/>
            <person name="Xu D."/>
            <person name="Wang A."/>
            <person name="Fan W."/>
        </authorList>
    </citation>
    <scope>NUCLEOTIDE SEQUENCE</scope>
    <source>
        <strain evidence="4">WSJ</strain>
        <tissue evidence="4">Leaf</tissue>
    </source>
</reference>
<keyword evidence="5" id="KW-1185">Reference proteome</keyword>
<evidence type="ECO:0000256" key="2">
    <source>
        <dbReference type="SAM" id="SignalP"/>
    </source>
</evidence>
<dbReference type="InterPro" id="IPR011009">
    <property type="entry name" value="Kinase-like_dom_sf"/>
</dbReference>
<keyword evidence="2" id="KW-0732">Signal</keyword>
<dbReference type="Proteomes" id="UP001229421">
    <property type="component" value="Unassembled WGS sequence"/>
</dbReference>
<dbReference type="PROSITE" id="PS50011">
    <property type="entry name" value="PROTEIN_KINASE_DOM"/>
    <property type="match status" value="2"/>
</dbReference>
<comment type="caution">
    <text evidence="4">The sequence shown here is derived from an EMBL/GenBank/DDBJ whole genome shotgun (WGS) entry which is preliminary data.</text>
</comment>
<dbReference type="EMBL" id="JAUHHV010000001">
    <property type="protein sequence ID" value="KAK1437463.1"/>
    <property type="molecule type" value="Genomic_DNA"/>
</dbReference>
<dbReference type="GO" id="GO:0004714">
    <property type="term" value="F:transmembrane receptor protein tyrosine kinase activity"/>
    <property type="evidence" value="ECO:0007669"/>
    <property type="project" value="InterPro"/>
</dbReference>